<evidence type="ECO:0000256" key="7">
    <source>
        <dbReference type="ARBA" id="ARBA00023224"/>
    </source>
</evidence>
<keyword evidence="7 8" id="KW-0807">Transducer</keyword>
<dbReference type="GO" id="GO:0016020">
    <property type="term" value="C:membrane"/>
    <property type="evidence" value="ECO:0007669"/>
    <property type="project" value="UniProtKB-SubCell"/>
</dbReference>
<feature type="transmembrane region" description="Helical" evidence="9">
    <location>
        <begin position="175"/>
        <end position="201"/>
    </location>
</feature>
<dbReference type="OMA" id="CLMAIVI"/>
<feature type="transmembrane region" description="Helical" evidence="9">
    <location>
        <begin position="221"/>
        <end position="245"/>
    </location>
</feature>
<feature type="transmembrane region" description="Helical" evidence="9">
    <location>
        <begin position="63"/>
        <end position="85"/>
    </location>
</feature>
<evidence type="ECO:0000313" key="12">
    <source>
        <dbReference type="RefSeq" id="XP_055892119.1"/>
    </source>
</evidence>
<comment type="subcellular location">
    <subcellularLocation>
        <location evidence="1">Membrane</location>
        <topology evidence="1">Multi-pass membrane protein</topology>
    </subcellularLocation>
</comment>
<comment type="similarity">
    <text evidence="8">Belongs to the G-protein coupled receptor 1 family.</text>
</comment>
<dbReference type="PRINTS" id="PR00237">
    <property type="entry name" value="GPCRRHODOPSN"/>
</dbReference>
<accession>A0A9W3AY12</accession>
<dbReference type="Gene3D" id="1.20.1070.10">
    <property type="entry name" value="Rhodopsin 7-helix transmembrane proteins"/>
    <property type="match status" value="1"/>
</dbReference>
<evidence type="ECO:0000256" key="2">
    <source>
        <dbReference type="ARBA" id="ARBA00022692"/>
    </source>
</evidence>
<feature type="transmembrane region" description="Helical" evidence="9">
    <location>
        <begin position="131"/>
        <end position="154"/>
    </location>
</feature>
<evidence type="ECO:0000259" key="10">
    <source>
        <dbReference type="PROSITE" id="PS50262"/>
    </source>
</evidence>
<dbReference type="Proteomes" id="UP001165740">
    <property type="component" value="Chromosome 7"/>
</dbReference>
<evidence type="ECO:0000256" key="8">
    <source>
        <dbReference type="RuleBase" id="RU000688"/>
    </source>
</evidence>
<feature type="domain" description="G-protein coupled receptors family 1 profile" evidence="10">
    <location>
        <begin position="75"/>
        <end position="348"/>
    </location>
</feature>
<dbReference type="Pfam" id="PF00001">
    <property type="entry name" value="7tm_1"/>
    <property type="match status" value="1"/>
</dbReference>
<dbReference type="PROSITE" id="PS00237">
    <property type="entry name" value="G_PROTEIN_RECEP_F1_1"/>
    <property type="match status" value="1"/>
</dbReference>
<dbReference type="GeneID" id="106076933"/>
<evidence type="ECO:0000313" key="11">
    <source>
        <dbReference type="Proteomes" id="UP001165740"/>
    </source>
</evidence>
<dbReference type="PANTHER" id="PTHR24243">
    <property type="entry name" value="G-PROTEIN COUPLED RECEPTOR"/>
    <property type="match status" value="1"/>
</dbReference>
<evidence type="ECO:0000313" key="13">
    <source>
        <dbReference type="RefSeq" id="XP_055892120.1"/>
    </source>
</evidence>
<keyword evidence="3 9" id="KW-1133">Transmembrane helix</keyword>
<evidence type="ECO:0000256" key="3">
    <source>
        <dbReference type="ARBA" id="ARBA00022989"/>
    </source>
</evidence>
<dbReference type="PROSITE" id="PS50262">
    <property type="entry name" value="G_PROTEIN_RECEP_F1_2"/>
    <property type="match status" value="1"/>
</dbReference>
<evidence type="ECO:0000256" key="5">
    <source>
        <dbReference type="ARBA" id="ARBA00023136"/>
    </source>
</evidence>
<dbReference type="OrthoDB" id="5969463at2759"/>
<evidence type="ECO:0000256" key="1">
    <source>
        <dbReference type="ARBA" id="ARBA00004141"/>
    </source>
</evidence>
<dbReference type="RefSeq" id="XP_055892119.1">
    <property type="nucleotide sequence ID" value="XM_056036144.1"/>
</dbReference>
<dbReference type="AlphaFoldDB" id="A0A9W3AY12"/>
<feature type="transmembrane region" description="Helical" evidence="9">
    <location>
        <begin position="287"/>
        <end position="307"/>
    </location>
</feature>
<name>A0A9W3AY12_BIOGL</name>
<evidence type="ECO:0000256" key="9">
    <source>
        <dbReference type="SAM" id="Phobius"/>
    </source>
</evidence>
<proteinExistence type="inferred from homology"/>
<keyword evidence="2 8" id="KW-0812">Transmembrane</keyword>
<evidence type="ECO:0000256" key="4">
    <source>
        <dbReference type="ARBA" id="ARBA00023040"/>
    </source>
</evidence>
<keyword evidence="4 8" id="KW-0297">G-protein coupled receptor</keyword>
<dbReference type="PANTHER" id="PTHR24243:SF208">
    <property type="entry name" value="PYROKININ-1 RECEPTOR"/>
    <property type="match status" value="1"/>
</dbReference>
<dbReference type="InterPro" id="IPR017452">
    <property type="entry name" value="GPCR_Rhodpsn_7TM"/>
</dbReference>
<dbReference type="GO" id="GO:0004930">
    <property type="term" value="F:G protein-coupled receptor activity"/>
    <property type="evidence" value="ECO:0007669"/>
    <property type="project" value="UniProtKB-KW"/>
</dbReference>
<evidence type="ECO:0000256" key="6">
    <source>
        <dbReference type="ARBA" id="ARBA00023170"/>
    </source>
</evidence>
<dbReference type="CDD" id="cd00637">
    <property type="entry name" value="7tm_classA_rhodopsin-like"/>
    <property type="match status" value="1"/>
</dbReference>
<reference evidence="12 13" key="1">
    <citation type="submission" date="2025-04" db="UniProtKB">
        <authorList>
            <consortium name="RefSeq"/>
        </authorList>
    </citation>
    <scope>IDENTIFICATION</scope>
</reference>
<keyword evidence="5 9" id="KW-0472">Membrane</keyword>
<sequence>MNDTSITLPPMTNDTDLPMASERTDSAKAMAFVANGTGVVMASKANVTYQEGELFTWHGTELIVLPMMMVLGIAGNLLVFYIYHFRWRSNTVTLFKRMLAVLDLCNLVLALPSLLYTVVNPGSDGFQINCIFMSFVALSTAIASGCLLVIIAADRFMKLCLLRKTGIGTILAKKLFAVSVIIACLLDIPTVWLFGMTTVVFKHYQVQVSYCFIKTESKNGVIFYVYIAMLSLVFMAVMAALFVLYAKVIIVLRRLAEKHDELKRRPSLAGGAETLKRQKQTEVMQKSAVVFIAITVVFFASYAPYFVTMIISMLDQSVEAAMSPGLKAIYDLAKLSPLANNVANPFIYSFTSEHFREEVKNIFTFKACEKGFFRRRAFSFSRSDRSKEISEISDSREQET</sequence>
<keyword evidence="6 8" id="KW-0675">Receptor</keyword>
<gene>
    <name evidence="12 13" type="primary">LOC106076933</name>
</gene>
<feature type="transmembrane region" description="Helical" evidence="9">
    <location>
        <begin position="97"/>
        <end position="119"/>
    </location>
</feature>
<dbReference type="RefSeq" id="XP_055892120.1">
    <property type="nucleotide sequence ID" value="XM_056036145.1"/>
</dbReference>
<protein>
    <submittedName>
        <fullName evidence="12 13">fMet-Leu-Phe receptor-like</fullName>
    </submittedName>
</protein>
<organism evidence="11 13">
    <name type="scientific">Biomphalaria glabrata</name>
    <name type="common">Bloodfluke planorb</name>
    <name type="synonym">Freshwater snail</name>
    <dbReference type="NCBI Taxonomy" id="6526"/>
    <lineage>
        <taxon>Eukaryota</taxon>
        <taxon>Metazoa</taxon>
        <taxon>Spiralia</taxon>
        <taxon>Lophotrochozoa</taxon>
        <taxon>Mollusca</taxon>
        <taxon>Gastropoda</taxon>
        <taxon>Heterobranchia</taxon>
        <taxon>Euthyneura</taxon>
        <taxon>Panpulmonata</taxon>
        <taxon>Hygrophila</taxon>
        <taxon>Lymnaeoidea</taxon>
        <taxon>Planorbidae</taxon>
        <taxon>Biomphalaria</taxon>
    </lineage>
</organism>
<keyword evidence="11" id="KW-1185">Reference proteome</keyword>
<dbReference type="SUPFAM" id="SSF81321">
    <property type="entry name" value="Family A G protein-coupled receptor-like"/>
    <property type="match status" value="1"/>
</dbReference>
<dbReference type="InterPro" id="IPR000276">
    <property type="entry name" value="GPCR_Rhodpsn"/>
</dbReference>